<dbReference type="PROSITE" id="PS50109">
    <property type="entry name" value="HIS_KIN"/>
    <property type="match status" value="1"/>
</dbReference>
<dbReference type="SUPFAM" id="SSF55781">
    <property type="entry name" value="GAF domain-like"/>
    <property type="match status" value="1"/>
</dbReference>
<dbReference type="EMBL" id="CP012159">
    <property type="protein sequence ID" value="AKT37852.1"/>
    <property type="molecule type" value="Genomic_DNA"/>
</dbReference>
<dbReference type="RefSeq" id="WP_050430164.1">
    <property type="nucleotide sequence ID" value="NZ_CP012159.1"/>
</dbReference>
<evidence type="ECO:0000256" key="3">
    <source>
        <dbReference type="ARBA" id="ARBA00022553"/>
    </source>
</evidence>
<dbReference type="InterPro" id="IPR003594">
    <property type="entry name" value="HATPase_dom"/>
</dbReference>
<dbReference type="Gene3D" id="1.10.287.130">
    <property type="match status" value="1"/>
</dbReference>
<dbReference type="Pfam" id="PF01590">
    <property type="entry name" value="GAF"/>
    <property type="match status" value="1"/>
</dbReference>
<evidence type="ECO:0000256" key="4">
    <source>
        <dbReference type="SAM" id="MobiDB-lite"/>
    </source>
</evidence>
<sequence length="597" mass="65346">MPTLIYNPGEPDEEAFLLGDTIATIGRADDQTIRIPHASLSPTEARLEPSDGKYFVVDVETRNATFVNGIQVQRRELHRGDTLTVGTIDLLFTDDVTLAPSDAIGGHDDTPPTPGDTAPLPPGDTATAPRRPASSAAIPLRPQTIRPLVRTPLHRAAHASEHVGEDTVAGRTARRRALTELPRWLPVTDDVDTLLRKTLAIALQTVSVDTAALLVADDRTGALTPRAVASRCTEPDEPLHIHQPIVDFVLHNRVAARFVVPPCALPAGGGSFARTVVGVPLQPRDDLLALLYVEQRSACAPLAAEDLDFLVCLASHAAVAIENATLYQRLERDVTERMQRGLDAKLATFTTLIAGIAHEIRNPLSFINNFAALSADLITELSNSLRERVPACDGEALLPVLETFDQVRNNSERITHHCRRADAIVQSMLQHARRPVGTREITDLHRVVREGLRLALDGAQGDDFEVNLIEDYDRTIGPLEMATLEMERVFLNVVDNALCAMRNKKRERGNGYTPELRICTTHCGDHVEVRIRDNGTGIPDEATAHLFEPFFTTKPPGQGIGLGLSLSHDIVVRGHRGTMRMETELGQWAELVITLPR</sequence>
<dbReference type="Pfam" id="PF02518">
    <property type="entry name" value="HATPase_c"/>
    <property type="match status" value="1"/>
</dbReference>
<dbReference type="PANTHER" id="PTHR43065">
    <property type="entry name" value="SENSOR HISTIDINE KINASE"/>
    <property type="match status" value="1"/>
</dbReference>
<protein>
    <recommendedName>
        <fullName evidence="2">histidine kinase</fullName>
        <ecNumber evidence="2">2.7.13.3</ecNumber>
    </recommendedName>
</protein>
<dbReference type="SUPFAM" id="SSF49879">
    <property type="entry name" value="SMAD/FHA domain"/>
    <property type="match status" value="1"/>
</dbReference>
<dbReference type="InterPro" id="IPR003018">
    <property type="entry name" value="GAF"/>
</dbReference>
<evidence type="ECO:0000313" key="8">
    <source>
        <dbReference type="Proteomes" id="UP000067626"/>
    </source>
</evidence>
<reference evidence="7 8" key="1">
    <citation type="submission" date="2015-07" db="EMBL/GenBank/DDBJ databases">
        <title>Genome analysis of myxobacterium Chondromyces crocatus Cm c5 reveals a high potential for natural compound synthesis and the genetic basis for the loss of fruiting body formation.</title>
        <authorList>
            <person name="Zaburannyi N."/>
            <person name="Bunk B."/>
            <person name="Maier J."/>
            <person name="Overmann J."/>
            <person name="Mueller R."/>
        </authorList>
    </citation>
    <scope>NUCLEOTIDE SEQUENCE [LARGE SCALE GENOMIC DNA]</scope>
    <source>
        <strain evidence="7 8">Cm c5</strain>
    </source>
</reference>
<feature type="domain" description="FHA" evidence="5">
    <location>
        <begin position="23"/>
        <end position="72"/>
    </location>
</feature>
<feature type="compositionally biased region" description="Low complexity" evidence="4">
    <location>
        <begin position="123"/>
        <end position="137"/>
    </location>
</feature>
<dbReference type="Proteomes" id="UP000067626">
    <property type="component" value="Chromosome"/>
</dbReference>
<evidence type="ECO:0000259" key="6">
    <source>
        <dbReference type="PROSITE" id="PS50109"/>
    </source>
</evidence>
<evidence type="ECO:0000259" key="5">
    <source>
        <dbReference type="PROSITE" id="PS50006"/>
    </source>
</evidence>
<feature type="compositionally biased region" description="Pro residues" evidence="4">
    <location>
        <begin position="111"/>
        <end position="122"/>
    </location>
</feature>
<keyword evidence="3" id="KW-0597">Phosphoprotein</keyword>
<organism evidence="7 8">
    <name type="scientific">Chondromyces crocatus</name>
    <dbReference type="NCBI Taxonomy" id="52"/>
    <lineage>
        <taxon>Bacteria</taxon>
        <taxon>Pseudomonadati</taxon>
        <taxon>Myxococcota</taxon>
        <taxon>Polyangia</taxon>
        <taxon>Polyangiales</taxon>
        <taxon>Polyangiaceae</taxon>
        <taxon>Chondromyces</taxon>
    </lineage>
</organism>
<dbReference type="PROSITE" id="PS50006">
    <property type="entry name" value="FHA_DOMAIN"/>
    <property type="match status" value="1"/>
</dbReference>
<dbReference type="InterPro" id="IPR005467">
    <property type="entry name" value="His_kinase_dom"/>
</dbReference>
<dbReference type="SUPFAM" id="SSF47384">
    <property type="entry name" value="Homodimeric domain of signal transducing histidine kinase"/>
    <property type="match status" value="1"/>
</dbReference>
<dbReference type="GO" id="GO:0000155">
    <property type="term" value="F:phosphorelay sensor kinase activity"/>
    <property type="evidence" value="ECO:0007669"/>
    <property type="project" value="InterPro"/>
</dbReference>
<evidence type="ECO:0000256" key="1">
    <source>
        <dbReference type="ARBA" id="ARBA00000085"/>
    </source>
</evidence>
<dbReference type="STRING" id="52.CMC5_019950"/>
<evidence type="ECO:0000256" key="2">
    <source>
        <dbReference type="ARBA" id="ARBA00012438"/>
    </source>
</evidence>
<keyword evidence="7" id="KW-0808">Transferase</keyword>
<feature type="domain" description="Histidine kinase" evidence="6">
    <location>
        <begin position="355"/>
        <end position="597"/>
    </location>
</feature>
<dbReference type="EC" id="2.7.13.3" evidence="2"/>
<dbReference type="PRINTS" id="PR00344">
    <property type="entry name" value="BCTRLSENSOR"/>
</dbReference>
<feature type="region of interest" description="Disordered" evidence="4">
    <location>
        <begin position="101"/>
        <end position="147"/>
    </location>
</feature>
<dbReference type="SMART" id="SM00387">
    <property type="entry name" value="HATPase_c"/>
    <property type="match status" value="1"/>
</dbReference>
<dbReference type="KEGG" id="ccro:CMC5_019950"/>
<proteinExistence type="predicted"/>
<gene>
    <name evidence="7" type="ORF">CMC5_019950</name>
</gene>
<dbReference type="SUPFAM" id="SSF55874">
    <property type="entry name" value="ATPase domain of HSP90 chaperone/DNA topoisomerase II/histidine kinase"/>
    <property type="match status" value="1"/>
</dbReference>
<comment type="catalytic activity">
    <reaction evidence="1">
        <text>ATP + protein L-histidine = ADP + protein N-phospho-L-histidine.</text>
        <dbReference type="EC" id="2.7.13.3"/>
    </reaction>
</comment>
<dbReference type="Gene3D" id="3.30.565.10">
    <property type="entry name" value="Histidine kinase-like ATPase, C-terminal domain"/>
    <property type="match status" value="1"/>
</dbReference>
<dbReference type="Gene3D" id="3.30.450.40">
    <property type="match status" value="1"/>
</dbReference>
<dbReference type="AlphaFoldDB" id="A0A0K1EAZ4"/>
<dbReference type="InterPro" id="IPR029016">
    <property type="entry name" value="GAF-like_dom_sf"/>
</dbReference>
<dbReference type="SMART" id="SM00065">
    <property type="entry name" value="GAF"/>
    <property type="match status" value="1"/>
</dbReference>
<dbReference type="InterPro" id="IPR004358">
    <property type="entry name" value="Sig_transdc_His_kin-like_C"/>
</dbReference>
<dbReference type="CDD" id="cd00060">
    <property type="entry name" value="FHA"/>
    <property type="match status" value="1"/>
</dbReference>
<dbReference type="SMART" id="SM00240">
    <property type="entry name" value="FHA"/>
    <property type="match status" value="1"/>
</dbReference>
<keyword evidence="7" id="KW-0418">Kinase</keyword>
<keyword evidence="8" id="KW-1185">Reference proteome</keyword>
<evidence type="ECO:0000313" key="7">
    <source>
        <dbReference type="EMBL" id="AKT37852.1"/>
    </source>
</evidence>
<dbReference type="InterPro" id="IPR036097">
    <property type="entry name" value="HisK_dim/P_sf"/>
</dbReference>
<dbReference type="Pfam" id="PF00498">
    <property type="entry name" value="FHA"/>
    <property type="match status" value="1"/>
</dbReference>
<name>A0A0K1EAZ4_CHOCO</name>
<accession>A0A0K1EAZ4</accession>
<dbReference type="PANTHER" id="PTHR43065:SF42">
    <property type="entry name" value="TWO-COMPONENT SENSOR PPRA"/>
    <property type="match status" value="1"/>
</dbReference>
<dbReference type="CDD" id="cd00082">
    <property type="entry name" value="HisKA"/>
    <property type="match status" value="1"/>
</dbReference>
<dbReference type="InterPro" id="IPR008984">
    <property type="entry name" value="SMAD_FHA_dom_sf"/>
</dbReference>
<dbReference type="Gene3D" id="2.60.200.20">
    <property type="match status" value="1"/>
</dbReference>
<dbReference type="InterPro" id="IPR036890">
    <property type="entry name" value="HATPase_C_sf"/>
</dbReference>
<dbReference type="InterPro" id="IPR000253">
    <property type="entry name" value="FHA_dom"/>
</dbReference>
<dbReference type="InterPro" id="IPR003661">
    <property type="entry name" value="HisK_dim/P_dom"/>
</dbReference>